<dbReference type="Gene3D" id="2.40.128.20">
    <property type="match status" value="1"/>
</dbReference>
<feature type="compositionally biased region" description="Basic residues" evidence="1">
    <location>
        <begin position="12"/>
        <end position="24"/>
    </location>
</feature>
<dbReference type="EMBL" id="KV918857">
    <property type="protein sequence ID" value="OSX76752.1"/>
    <property type="molecule type" value="Genomic_DNA"/>
</dbReference>
<organism evidence="2 3">
    <name type="scientific">Porphyra umbilicalis</name>
    <name type="common">Purple laver</name>
    <name type="synonym">Red alga</name>
    <dbReference type="NCBI Taxonomy" id="2786"/>
    <lineage>
        <taxon>Eukaryota</taxon>
        <taxon>Rhodophyta</taxon>
        <taxon>Bangiophyceae</taxon>
        <taxon>Bangiales</taxon>
        <taxon>Bangiaceae</taxon>
        <taxon>Porphyra</taxon>
    </lineage>
</organism>
<feature type="region of interest" description="Disordered" evidence="1">
    <location>
        <begin position="70"/>
        <end position="89"/>
    </location>
</feature>
<reference evidence="2 3" key="1">
    <citation type="submission" date="2017-03" db="EMBL/GenBank/DDBJ databases">
        <title>WGS assembly of Porphyra umbilicalis.</title>
        <authorList>
            <person name="Brawley S.H."/>
            <person name="Blouin N.A."/>
            <person name="Ficko-Blean E."/>
            <person name="Wheeler G.L."/>
            <person name="Lohr M."/>
            <person name="Goodson H.V."/>
            <person name="Jenkins J.W."/>
            <person name="Blaby-Haas C.E."/>
            <person name="Helliwell K.E."/>
            <person name="Chan C."/>
            <person name="Marriage T."/>
            <person name="Bhattacharya D."/>
            <person name="Klein A.S."/>
            <person name="Badis Y."/>
            <person name="Brodie J."/>
            <person name="Cao Y."/>
            <person name="Collen J."/>
            <person name="Dittami S.M."/>
            <person name="Gachon C.M."/>
            <person name="Green B.R."/>
            <person name="Karpowicz S."/>
            <person name="Kim J.W."/>
            <person name="Kudahl U."/>
            <person name="Lin S."/>
            <person name="Michel G."/>
            <person name="Mittag M."/>
            <person name="Olson B.J."/>
            <person name="Pangilinan J."/>
            <person name="Peng Y."/>
            <person name="Qiu H."/>
            <person name="Shu S."/>
            <person name="Singer J.T."/>
            <person name="Smith A.G."/>
            <person name="Sprecher B.N."/>
            <person name="Wagner V."/>
            <person name="Wang W."/>
            <person name="Wang Z.-Y."/>
            <person name="Yan J."/>
            <person name="Yarish C."/>
            <person name="Zoeuner-Riek S."/>
            <person name="Zhuang Y."/>
            <person name="Zou Y."/>
            <person name="Lindquist E.A."/>
            <person name="Grimwood J."/>
            <person name="Barry K."/>
            <person name="Rokhsar D.S."/>
            <person name="Schmutz J."/>
            <person name="Stiller J.W."/>
            <person name="Grossman A.R."/>
            <person name="Prochnik S.E."/>
        </authorList>
    </citation>
    <scope>NUCLEOTIDE SEQUENCE [LARGE SCALE GENOMIC DNA]</scope>
    <source>
        <strain evidence="2">4086291</strain>
    </source>
</reference>
<evidence type="ECO:0000256" key="1">
    <source>
        <dbReference type="SAM" id="MobiDB-lite"/>
    </source>
</evidence>
<dbReference type="AlphaFoldDB" id="A0A1X6P782"/>
<dbReference type="InterPro" id="IPR012674">
    <property type="entry name" value="Calycin"/>
</dbReference>
<name>A0A1X6P782_PORUM</name>
<feature type="region of interest" description="Disordered" evidence="1">
    <location>
        <begin position="1"/>
        <end position="38"/>
    </location>
</feature>
<protein>
    <submittedName>
        <fullName evidence="2">Uncharacterized protein</fullName>
    </submittedName>
</protein>
<sequence length="458" mass="46632">MRQGAVRPAWQPRRRPWAPTHRRVAPWQTKQREAAPSHTLGWLRRPLPRPAPCLPQCPPPPPTHSLLHYGRRAIPPPGDGGGDPDGLGSPSWAHYASRHARAWRGKCLVVNPAGGALLHATTYRLKPDGEAVERTSRNGGVAIHLTHTYTFPAAPGAAAAAAAVTETQETVFASRTFHVFADGAYTTETPMLVAPALLGTDTPFPSAVEHVLPLSATERVRGLALYDDEGRCRRVALLEEVTDGADWEARPPLALSSLVGLWSGSAVTKRFRGAGGGVVGAGVGMGGVPGKATWEETIAATVVGAEFPTTTRSTFGWDGGDRVRRCTVVKPAAPPPGGGGGGGKVTEWDTGGGTDVAAAASAAVAAATAAAASGGTPAAADGGGSGGGGGATGRGRGRRRDGGDPATAGETLTAYGTVDGGGGGAPTRRWRVAAVATAGAAPCTRRGCSLGRACRRSG</sequence>
<evidence type="ECO:0000313" key="2">
    <source>
        <dbReference type="EMBL" id="OSX76752.1"/>
    </source>
</evidence>
<feature type="compositionally biased region" description="Gly residues" evidence="1">
    <location>
        <begin position="381"/>
        <end position="394"/>
    </location>
</feature>
<gene>
    <name evidence="2" type="ORF">BU14_0177s0030</name>
</gene>
<dbReference type="Proteomes" id="UP000218209">
    <property type="component" value="Unassembled WGS sequence"/>
</dbReference>
<proteinExistence type="predicted"/>
<accession>A0A1X6P782</accession>
<evidence type="ECO:0000313" key="3">
    <source>
        <dbReference type="Proteomes" id="UP000218209"/>
    </source>
</evidence>
<keyword evidence="3" id="KW-1185">Reference proteome</keyword>
<feature type="region of interest" description="Disordered" evidence="1">
    <location>
        <begin position="374"/>
        <end position="426"/>
    </location>
</feature>